<dbReference type="Proteomes" id="UP000245618">
    <property type="component" value="Unassembled WGS sequence"/>
</dbReference>
<dbReference type="EMBL" id="QCZH01000005">
    <property type="protein sequence ID" value="PWA09983.1"/>
    <property type="molecule type" value="Genomic_DNA"/>
</dbReference>
<dbReference type="AlphaFoldDB" id="A0A2U1JYY7"/>
<evidence type="ECO:0008006" key="3">
    <source>
        <dbReference type="Google" id="ProtNLM"/>
    </source>
</evidence>
<proteinExistence type="predicted"/>
<evidence type="ECO:0000313" key="1">
    <source>
        <dbReference type="EMBL" id="PWA09983.1"/>
    </source>
</evidence>
<organism evidence="1 2">
    <name type="scientific">Flavobacterium laiguense</name>
    <dbReference type="NCBI Taxonomy" id="2169409"/>
    <lineage>
        <taxon>Bacteria</taxon>
        <taxon>Pseudomonadati</taxon>
        <taxon>Bacteroidota</taxon>
        <taxon>Flavobacteriia</taxon>
        <taxon>Flavobacteriales</taxon>
        <taxon>Flavobacteriaceae</taxon>
        <taxon>Flavobacterium</taxon>
    </lineage>
</organism>
<protein>
    <recommendedName>
        <fullName evidence="3">Adenylosuccinate lyase</fullName>
    </recommendedName>
</protein>
<comment type="caution">
    <text evidence="1">The sequence shown here is derived from an EMBL/GenBank/DDBJ whole genome shotgun (WGS) entry which is preliminary data.</text>
</comment>
<dbReference type="RefSeq" id="WP_116762092.1">
    <property type="nucleotide sequence ID" value="NZ_QCZH01000005.1"/>
</dbReference>
<dbReference type="OrthoDB" id="979487at2"/>
<gene>
    <name evidence="1" type="ORF">DB891_06465</name>
</gene>
<name>A0A2U1JYY7_9FLAO</name>
<accession>A0A2U1JYY7</accession>
<evidence type="ECO:0000313" key="2">
    <source>
        <dbReference type="Proteomes" id="UP000245618"/>
    </source>
</evidence>
<keyword evidence="2" id="KW-1185">Reference proteome</keyword>
<sequence length="181" mass="21468">MVIEFQKKLEYVTGYRVNRQKYADEVLDNPELFPELIRLCFQTLDKNASKACWILEFVCYQKLEWLEDHLDFFCSHIKNLKDESAIRPVAKVCQLLILSHYKKKEIQLSPKHLDEIIESNFDWLINDTKVASKAYAMRTLYLLGTHYDWIHPELKTIITKDYPNHSSAYKAVAREVLKKIK</sequence>
<reference evidence="1 2" key="1">
    <citation type="submission" date="2018-04" db="EMBL/GenBank/DDBJ databases">
        <title>Flavobacterium sp. nov., isolated from glacier ice.</title>
        <authorList>
            <person name="Liu Q."/>
            <person name="Xin Y.-H."/>
        </authorList>
    </citation>
    <scope>NUCLEOTIDE SEQUENCE [LARGE SCALE GENOMIC DNA]</scope>
    <source>
        <strain evidence="1 2">LB2P30</strain>
    </source>
</reference>